<reference evidence="1 2" key="1">
    <citation type="submission" date="2023-04" db="EMBL/GenBank/DDBJ databases">
        <title>Genome of Basidiobolus ranarum AG-B5.</title>
        <authorList>
            <person name="Stajich J.E."/>
            <person name="Carter-House D."/>
            <person name="Gryganskyi A."/>
        </authorList>
    </citation>
    <scope>NUCLEOTIDE SEQUENCE [LARGE SCALE GENOMIC DNA]</scope>
    <source>
        <strain evidence="1 2">AG-B5</strain>
    </source>
</reference>
<protein>
    <submittedName>
        <fullName evidence="1">Uncharacterized protein</fullName>
    </submittedName>
</protein>
<name>A0ABR2VSC3_9FUNG</name>
<evidence type="ECO:0000313" key="1">
    <source>
        <dbReference type="EMBL" id="KAK9695415.1"/>
    </source>
</evidence>
<evidence type="ECO:0000313" key="2">
    <source>
        <dbReference type="Proteomes" id="UP001479436"/>
    </source>
</evidence>
<gene>
    <name evidence="1" type="ORF">K7432_012975</name>
</gene>
<dbReference type="EMBL" id="JASJQH010008078">
    <property type="protein sequence ID" value="KAK9695415.1"/>
    <property type="molecule type" value="Genomic_DNA"/>
</dbReference>
<proteinExistence type="predicted"/>
<sequence length="335" mass="38098">MEKPYSVVNLLRQLKLRPGKTTKYVVRKAPPRRFQFDTLSKLEQKILSDPHAKMLSSSLRKCVYHEKIIPRDFLLRLTRAEVPGTSKVVMTCDVGLSGKKMGKGKYVQARKSVVEALYKDGRYNYVAQGAFYRADMAKHIGCLLATKSLSFLKSTLKQSRFSNRMSWVQSHRKPGDQGSIHIDLEKNPVPKEWIYEASKGGVLVQGKVASGAILMEIQPEDLQFLIRFPKDSLTSVTPTQETEVKYQSSMSSIENVSELLEYQDVQFLNEDGSIFTQQMNIINAARLYSDQLDFVVKELQIDIGKNSEDIIIGIIKSPDTVNWAVSMLQIENYYK</sequence>
<organism evidence="1 2">
    <name type="scientific">Basidiobolus ranarum</name>
    <dbReference type="NCBI Taxonomy" id="34480"/>
    <lineage>
        <taxon>Eukaryota</taxon>
        <taxon>Fungi</taxon>
        <taxon>Fungi incertae sedis</taxon>
        <taxon>Zoopagomycota</taxon>
        <taxon>Entomophthoromycotina</taxon>
        <taxon>Basidiobolomycetes</taxon>
        <taxon>Basidiobolales</taxon>
        <taxon>Basidiobolaceae</taxon>
        <taxon>Basidiobolus</taxon>
    </lineage>
</organism>
<dbReference type="Proteomes" id="UP001479436">
    <property type="component" value="Unassembled WGS sequence"/>
</dbReference>
<keyword evidence="2" id="KW-1185">Reference proteome</keyword>
<accession>A0ABR2VSC3</accession>
<comment type="caution">
    <text evidence="1">The sequence shown here is derived from an EMBL/GenBank/DDBJ whole genome shotgun (WGS) entry which is preliminary data.</text>
</comment>